<name>A0A495M928_9FLAO</name>
<comment type="caution">
    <text evidence="1">The sequence shown here is derived from an EMBL/GenBank/DDBJ whole genome shotgun (WGS) entry which is preliminary data.</text>
</comment>
<evidence type="ECO:0008006" key="3">
    <source>
        <dbReference type="Google" id="ProtNLM"/>
    </source>
</evidence>
<protein>
    <recommendedName>
        <fullName evidence="3">Glycosyl transferase family 1</fullName>
    </recommendedName>
</protein>
<dbReference type="OrthoDB" id="643584at2"/>
<evidence type="ECO:0000313" key="1">
    <source>
        <dbReference type="EMBL" id="RKS21795.1"/>
    </source>
</evidence>
<dbReference type="Proteomes" id="UP000277579">
    <property type="component" value="Unassembled WGS sequence"/>
</dbReference>
<proteinExistence type="predicted"/>
<dbReference type="RefSeq" id="WP_121376738.1">
    <property type="nucleotide sequence ID" value="NZ_RBLC01000003.1"/>
</dbReference>
<dbReference type="EMBL" id="RBLC01000003">
    <property type="protein sequence ID" value="RKS21795.1"/>
    <property type="molecule type" value="Genomic_DNA"/>
</dbReference>
<sequence>MSLLLKKIRKKVKEFKGSYSEVRYYRAEAPVLYIDLKPNTKVRSYLNLIFLLKQSYSQPIVIRFSLFHLFILSKWFGKIDNLYFSKPFKKTKVFRKFSHKKSADFRMDYEYQRVYEATDYIPNVIPYIMHPQNYISGLETIDSKHVGIMISGNFERKIYDNPTLMEKFGVLNRSVICDKLISLPECRMITGDELVNKYKTNEYLDKLVLMKWQSGAIPSAKWRYYLSTAKFIFCAPGMTMPLCHNVIEALSVGVVPILNYKDWLNPSLTDGVNCFTYDNLDSVESIVRKALALDSQVYEALRKSCMEYYTAYYSKFDFEKFRNGRLTLVNEDKRNLPKSKSV</sequence>
<evidence type="ECO:0000313" key="2">
    <source>
        <dbReference type="Proteomes" id="UP000277579"/>
    </source>
</evidence>
<organism evidence="1 2">
    <name type="scientific">Flavobacterium endophyticum</name>
    <dbReference type="NCBI Taxonomy" id="1540163"/>
    <lineage>
        <taxon>Bacteria</taxon>
        <taxon>Pseudomonadati</taxon>
        <taxon>Bacteroidota</taxon>
        <taxon>Flavobacteriia</taxon>
        <taxon>Flavobacteriales</taxon>
        <taxon>Flavobacteriaceae</taxon>
        <taxon>Flavobacterium</taxon>
    </lineage>
</organism>
<accession>A0A495M928</accession>
<dbReference type="AlphaFoldDB" id="A0A495M928"/>
<keyword evidence="2" id="KW-1185">Reference proteome</keyword>
<gene>
    <name evidence="1" type="ORF">CLV94_2430</name>
</gene>
<reference evidence="1 2" key="1">
    <citation type="submission" date="2018-10" db="EMBL/GenBank/DDBJ databases">
        <title>Genomic Encyclopedia of Archaeal and Bacterial Type Strains, Phase II (KMG-II): from individual species to whole genera.</title>
        <authorList>
            <person name="Goeker M."/>
        </authorList>
    </citation>
    <scope>NUCLEOTIDE SEQUENCE [LARGE SCALE GENOMIC DNA]</scope>
    <source>
        <strain evidence="1 2">DSM 29537</strain>
    </source>
</reference>